<gene>
    <name evidence="1" type="ORF">C1H46_008304</name>
</gene>
<dbReference type="AlphaFoldDB" id="A0A540N4Y0"/>
<keyword evidence="2" id="KW-1185">Reference proteome</keyword>
<dbReference type="PANTHER" id="PTHR15492:SF1">
    <property type="entry name" value="CYCLIN-D1-BINDING PROTEIN 1"/>
    <property type="match status" value="1"/>
</dbReference>
<comment type="caution">
    <text evidence="1">The sequence shown here is derived from an EMBL/GenBank/DDBJ whole genome shotgun (WGS) entry which is preliminary data.</text>
</comment>
<dbReference type="GO" id="GO:0005634">
    <property type="term" value="C:nucleus"/>
    <property type="evidence" value="ECO:0007669"/>
    <property type="project" value="TreeGrafter"/>
</dbReference>
<dbReference type="PANTHER" id="PTHR15492">
    <property type="entry name" value="CYCLIN D1-BINDING PROTEIN 1"/>
    <property type="match status" value="1"/>
</dbReference>
<reference evidence="1 2" key="1">
    <citation type="journal article" date="2019" name="G3 (Bethesda)">
        <title>Sequencing of a Wild Apple (Malus baccata) Genome Unravels the Differences Between Cultivated and Wild Apple Species Regarding Disease Resistance and Cold Tolerance.</title>
        <authorList>
            <person name="Chen X."/>
        </authorList>
    </citation>
    <scope>NUCLEOTIDE SEQUENCE [LARGE SCALE GENOMIC DNA]</scope>
    <source>
        <strain evidence="2">cv. Shandingzi</strain>
        <tissue evidence="1">Leaves</tissue>
    </source>
</reference>
<name>A0A540N4Y0_MALBA</name>
<evidence type="ECO:0000313" key="2">
    <source>
        <dbReference type="Proteomes" id="UP000315295"/>
    </source>
</evidence>
<dbReference type="InterPro" id="IPR026907">
    <property type="entry name" value="GCIP-like"/>
</dbReference>
<dbReference type="Proteomes" id="UP000315295">
    <property type="component" value="Unassembled WGS sequence"/>
</dbReference>
<evidence type="ECO:0000313" key="1">
    <source>
        <dbReference type="EMBL" id="TQE06108.1"/>
    </source>
</evidence>
<accession>A0A540N4Y0</accession>
<protein>
    <submittedName>
        <fullName evidence="1">Uncharacterized protein</fullName>
    </submittedName>
</protein>
<dbReference type="STRING" id="106549.A0A540N4Y0"/>
<sequence>MGVTVGAGPTLSSCIHASVKHAVDTSCKLSILRSFGAPNTNITAIKRAMTQVAVSMKDVVRKMIELKPTDGMSNDA</sequence>
<organism evidence="1 2">
    <name type="scientific">Malus baccata</name>
    <name type="common">Siberian crab apple</name>
    <name type="synonym">Pyrus baccata</name>
    <dbReference type="NCBI Taxonomy" id="106549"/>
    <lineage>
        <taxon>Eukaryota</taxon>
        <taxon>Viridiplantae</taxon>
        <taxon>Streptophyta</taxon>
        <taxon>Embryophyta</taxon>
        <taxon>Tracheophyta</taxon>
        <taxon>Spermatophyta</taxon>
        <taxon>Magnoliopsida</taxon>
        <taxon>eudicotyledons</taxon>
        <taxon>Gunneridae</taxon>
        <taxon>Pentapetalae</taxon>
        <taxon>rosids</taxon>
        <taxon>fabids</taxon>
        <taxon>Rosales</taxon>
        <taxon>Rosaceae</taxon>
        <taxon>Amygdaloideae</taxon>
        <taxon>Maleae</taxon>
        <taxon>Malus</taxon>
    </lineage>
</organism>
<dbReference type="EMBL" id="VIEB01000110">
    <property type="protein sequence ID" value="TQE06108.1"/>
    <property type="molecule type" value="Genomic_DNA"/>
</dbReference>
<proteinExistence type="predicted"/>